<evidence type="ECO:0000256" key="1">
    <source>
        <dbReference type="SAM" id="Phobius"/>
    </source>
</evidence>
<dbReference type="EMBL" id="QHBU01000130">
    <property type="protein sequence ID" value="PZR80934.1"/>
    <property type="molecule type" value="Genomic_DNA"/>
</dbReference>
<evidence type="ECO:0000313" key="4">
    <source>
        <dbReference type="Proteomes" id="UP000248724"/>
    </source>
</evidence>
<dbReference type="Proteomes" id="UP000606991">
    <property type="component" value="Unassembled WGS sequence"/>
</dbReference>
<dbReference type="EMBL" id="JAEKNS010000056">
    <property type="protein sequence ID" value="MBJ7594197.1"/>
    <property type="molecule type" value="Genomic_DNA"/>
</dbReference>
<accession>A0A2W6ABN3</accession>
<comment type="caution">
    <text evidence="3">The sequence shown here is derived from an EMBL/GenBank/DDBJ whole genome shotgun (WGS) entry which is preliminary data.</text>
</comment>
<organism evidence="3 4">
    <name type="scientific">Candidatus Aeolococcus gillhamiae</name>
    <dbReference type="NCBI Taxonomy" id="3127015"/>
    <lineage>
        <taxon>Bacteria</taxon>
        <taxon>Bacillati</taxon>
        <taxon>Candidatus Dormiibacterota</taxon>
        <taxon>Candidatus Dormibacteria</taxon>
        <taxon>Candidatus Aeolococcales</taxon>
        <taxon>Candidatus Aeolococcaceae</taxon>
        <taxon>Candidatus Aeolococcus</taxon>
    </lineage>
</organism>
<keyword evidence="1" id="KW-0472">Membrane</keyword>
<name>A0A2W6ABN3_9BACT</name>
<dbReference type="Pfam" id="PF07098">
    <property type="entry name" value="DUF1360"/>
    <property type="match status" value="1"/>
</dbReference>
<gene>
    <name evidence="3" type="ORF">DLM65_07095</name>
    <name evidence="2" type="ORF">JF886_04915</name>
</gene>
<keyword evidence="1" id="KW-1133">Transmembrane helix</keyword>
<evidence type="ECO:0000313" key="5">
    <source>
        <dbReference type="Proteomes" id="UP000606991"/>
    </source>
</evidence>
<proteinExistence type="predicted"/>
<keyword evidence="1" id="KW-0812">Transmembrane</keyword>
<reference evidence="2 5" key="3">
    <citation type="submission" date="2020-10" db="EMBL/GenBank/DDBJ databases">
        <title>Ca. Dormibacterota MAGs.</title>
        <authorList>
            <person name="Montgomery K."/>
        </authorList>
    </citation>
    <scope>NUCLEOTIDE SEQUENCE [LARGE SCALE GENOMIC DNA]</scope>
    <source>
        <strain evidence="2">SC8812_S17_18</strain>
    </source>
</reference>
<dbReference type="RefSeq" id="WP_337310181.1">
    <property type="nucleotide sequence ID" value="NZ_JAEKNS010000056.1"/>
</dbReference>
<protein>
    <submittedName>
        <fullName evidence="2">DUF1360 domain-containing protein</fullName>
    </submittedName>
</protein>
<dbReference type="AlphaFoldDB" id="A0A2W6ABN3"/>
<reference evidence="3" key="2">
    <citation type="submission" date="2018-05" db="EMBL/GenBank/DDBJ databases">
        <authorList>
            <person name="Ferrari B."/>
        </authorList>
    </citation>
    <scope>NUCLEOTIDE SEQUENCE</scope>
    <source>
        <strain evidence="3">RRmetagenome_bin12</strain>
    </source>
</reference>
<evidence type="ECO:0000313" key="3">
    <source>
        <dbReference type="EMBL" id="PZR80934.1"/>
    </source>
</evidence>
<dbReference type="Proteomes" id="UP000248724">
    <property type="component" value="Unassembled WGS sequence"/>
</dbReference>
<dbReference type="InterPro" id="IPR010773">
    <property type="entry name" value="Mycophage_PG1_Gp7"/>
</dbReference>
<feature type="transmembrane region" description="Helical" evidence="1">
    <location>
        <begin position="23"/>
        <end position="45"/>
    </location>
</feature>
<sequence>MRPLRQRPSIAGLVSGYGRERQLGPYAALFATYAAVTGVGVISGVRRGGIPRPTLSDGALLAVAAFKLSRLITKDKVTGFARAPFTEFVEEGDGAEVNEAPRGDGLRYAIGELLTCPFCFNQWAATALGIAWLHAPKATRDVSALLAASVAADVMHVAWTKIESQA</sequence>
<reference evidence="3 4" key="1">
    <citation type="journal article" date="2017" name="Nature">
        <title>Atmospheric trace gases support primary production in Antarctic desert surface soil.</title>
        <authorList>
            <person name="Ji M."/>
            <person name="Greening C."/>
            <person name="Vanwonterghem I."/>
            <person name="Carere C.R."/>
            <person name="Bay S.K."/>
            <person name="Steen J.A."/>
            <person name="Montgomery K."/>
            <person name="Lines T."/>
            <person name="Beardall J."/>
            <person name="van Dorst J."/>
            <person name="Snape I."/>
            <person name="Stott M.B."/>
            <person name="Hugenholtz P."/>
            <person name="Ferrari B.C."/>
        </authorList>
    </citation>
    <scope>NUCLEOTIDE SEQUENCE [LARGE SCALE GENOMIC DNA]</scope>
    <source>
        <strain evidence="3">RRmetagenome_bin12</strain>
    </source>
</reference>
<evidence type="ECO:0000313" key="2">
    <source>
        <dbReference type="EMBL" id="MBJ7594197.1"/>
    </source>
</evidence>
<accession>A0A934JZ25</accession>